<dbReference type="RefSeq" id="WP_204132090.1">
    <property type="nucleotide sequence ID" value="NZ_JAFDVD010000016.1"/>
</dbReference>
<feature type="transmembrane region" description="Helical" evidence="1">
    <location>
        <begin position="385"/>
        <end position="404"/>
    </location>
</feature>
<keyword evidence="1" id="KW-0812">Transmembrane</keyword>
<keyword evidence="1" id="KW-0472">Membrane</keyword>
<comment type="caution">
    <text evidence="2">The sequence shown here is derived from an EMBL/GenBank/DDBJ whole genome shotgun (WGS) entry which is preliminary data.</text>
</comment>
<feature type="transmembrane region" description="Helical" evidence="1">
    <location>
        <begin position="211"/>
        <end position="236"/>
    </location>
</feature>
<feature type="transmembrane region" description="Helical" evidence="1">
    <location>
        <begin position="149"/>
        <end position="167"/>
    </location>
</feature>
<dbReference type="InterPro" id="IPR010640">
    <property type="entry name" value="Low_temperature_requirement_A"/>
</dbReference>
<accession>A0ABS2CP08</accession>
<feature type="transmembrane region" description="Helical" evidence="1">
    <location>
        <begin position="331"/>
        <end position="348"/>
    </location>
</feature>
<reference evidence="2" key="1">
    <citation type="submission" date="2021-02" db="EMBL/GenBank/DDBJ databases">
        <title>Phycicoccus sp. MQZ13P-5T, whole genome shotgun sequence.</title>
        <authorList>
            <person name="Tuo L."/>
        </authorList>
    </citation>
    <scope>NUCLEOTIDE SEQUENCE</scope>
    <source>
        <strain evidence="2">MQZ13P-5</strain>
    </source>
</reference>
<evidence type="ECO:0000313" key="2">
    <source>
        <dbReference type="EMBL" id="MBM6401622.1"/>
    </source>
</evidence>
<evidence type="ECO:0000313" key="3">
    <source>
        <dbReference type="Proteomes" id="UP001430172"/>
    </source>
</evidence>
<gene>
    <name evidence="2" type="ORF">JQN70_14595</name>
</gene>
<name>A0ABS2CP08_9MICO</name>
<organism evidence="2 3">
    <name type="scientific">Phycicoccus sonneratiae</name>
    <dbReference type="NCBI Taxonomy" id="2807628"/>
    <lineage>
        <taxon>Bacteria</taxon>
        <taxon>Bacillati</taxon>
        <taxon>Actinomycetota</taxon>
        <taxon>Actinomycetes</taxon>
        <taxon>Micrococcales</taxon>
        <taxon>Intrasporangiaceae</taxon>
        <taxon>Phycicoccus</taxon>
    </lineage>
</organism>
<feature type="transmembrane region" description="Helical" evidence="1">
    <location>
        <begin position="87"/>
        <end position="107"/>
    </location>
</feature>
<feature type="transmembrane region" description="Helical" evidence="1">
    <location>
        <begin position="52"/>
        <end position="75"/>
    </location>
</feature>
<dbReference type="Proteomes" id="UP001430172">
    <property type="component" value="Unassembled WGS sequence"/>
</dbReference>
<feature type="transmembrane region" description="Helical" evidence="1">
    <location>
        <begin position="21"/>
        <end position="40"/>
    </location>
</feature>
<feature type="transmembrane region" description="Helical" evidence="1">
    <location>
        <begin position="360"/>
        <end position="379"/>
    </location>
</feature>
<dbReference type="PANTHER" id="PTHR36840:SF1">
    <property type="entry name" value="BLL5714 PROTEIN"/>
    <property type="match status" value="1"/>
</dbReference>
<keyword evidence="1" id="KW-1133">Transmembrane helix</keyword>
<dbReference type="Pfam" id="PF06772">
    <property type="entry name" value="LtrA"/>
    <property type="match status" value="1"/>
</dbReference>
<keyword evidence="3" id="KW-1185">Reference proteome</keyword>
<dbReference type="EMBL" id="JAFDVD010000016">
    <property type="protein sequence ID" value="MBM6401622.1"/>
    <property type="molecule type" value="Genomic_DNA"/>
</dbReference>
<proteinExistence type="predicted"/>
<protein>
    <submittedName>
        <fullName evidence="2">Low temperature requirement protein A</fullName>
    </submittedName>
</protein>
<evidence type="ECO:0000256" key="1">
    <source>
        <dbReference type="SAM" id="Phobius"/>
    </source>
</evidence>
<feature type="transmembrane region" description="Helical" evidence="1">
    <location>
        <begin position="173"/>
        <end position="191"/>
    </location>
</feature>
<feature type="transmembrane region" description="Helical" evidence="1">
    <location>
        <begin position="119"/>
        <end position="137"/>
    </location>
</feature>
<feature type="transmembrane region" description="Helical" evidence="1">
    <location>
        <begin position="256"/>
        <end position="281"/>
    </location>
</feature>
<sequence length="417" mass="43911">MSIVPVPLRRPVVARERTERHRVATPLELLFDLVFVVAIASNAAELHHGLSAAHYGTVVGYTMTWFAIWWAWMNYTWFASAYDNDDVVFRLLTFVIMTGALFIAAGVPDIFADGQSTTVVIGYAIMRFAMVGLWLRAAAGHPEGRRTALWYAGGIAVAQVLWIARLWAPDSWLVPSFFALVAVELLVPVLAEGRHGWTPFHPHHIAERYGLLTIIVLGEVILSSVQAVQGVMAAPAEGPAGSGGHTAPYATEAASGLGWGMAPLVVGGLLIVFSLWWSYFARDNATILENPRAVWIFGYGHLPVFASVAAVGAALAAAVDVVQGASEAGPRPVALALAVAVAVVLLAVSGLHALAGDEGVGVVVPGALAGGLCLLVALVVPSMAWAVLLIGLVLAGLVAHKVWVTRAAAPRGVEVVA</sequence>
<dbReference type="PANTHER" id="PTHR36840">
    <property type="entry name" value="BLL5714 PROTEIN"/>
    <property type="match status" value="1"/>
</dbReference>
<feature type="transmembrane region" description="Helical" evidence="1">
    <location>
        <begin position="293"/>
        <end position="319"/>
    </location>
</feature>